<organism evidence="2 3">
    <name type="scientific">Pseudocohnilembus persalinus</name>
    <name type="common">Ciliate</name>
    <dbReference type="NCBI Taxonomy" id="266149"/>
    <lineage>
        <taxon>Eukaryota</taxon>
        <taxon>Sar</taxon>
        <taxon>Alveolata</taxon>
        <taxon>Ciliophora</taxon>
        <taxon>Intramacronucleata</taxon>
        <taxon>Oligohymenophorea</taxon>
        <taxon>Scuticociliatia</taxon>
        <taxon>Philasterida</taxon>
        <taxon>Pseudocohnilembidae</taxon>
        <taxon>Pseudocohnilembus</taxon>
    </lineage>
</organism>
<evidence type="ECO:0000313" key="3">
    <source>
        <dbReference type="Proteomes" id="UP000054937"/>
    </source>
</evidence>
<proteinExistence type="predicted"/>
<name>A0A0V0QTA1_PSEPJ</name>
<sequence length="219" mass="26076">MFNLKTLTRLSNTIKAVKPQNFNYKPLCSVGHIQNGEGVIENTDRIYKPSHTIEFNRVGEVLLYSCDPNQHLQVYLKYPYVLYESFAPILLWQWFYNPLDLGWFYNNICLWTINLLWIPRMWYWRSLNYKIRKMSLLRGGKVVKIETNTLANDWNTSWVETYQFKPLTQDQKNFDNQDEADFLEEAGQLKYELAVQVDHYQEMGTTTQDVVLEFMKEGT</sequence>
<dbReference type="OMA" id="NTSWVET"/>
<feature type="transmembrane region" description="Helical" evidence="1">
    <location>
        <begin position="80"/>
        <end position="96"/>
    </location>
</feature>
<dbReference type="AlphaFoldDB" id="A0A0V0QTA1"/>
<protein>
    <recommendedName>
        <fullName evidence="4">Transmembrane protein</fullName>
    </recommendedName>
</protein>
<feature type="transmembrane region" description="Helical" evidence="1">
    <location>
        <begin position="102"/>
        <end position="123"/>
    </location>
</feature>
<keyword evidence="1" id="KW-0472">Membrane</keyword>
<evidence type="ECO:0000256" key="1">
    <source>
        <dbReference type="SAM" id="Phobius"/>
    </source>
</evidence>
<evidence type="ECO:0000313" key="2">
    <source>
        <dbReference type="EMBL" id="KRX05216.1"/>
    </source>
</evidence>
<dbReference type="InParanoid" id="A0A0V0QTA1"/>
<accession>A0A0V0QTA1</accession>
<reference evidence="2 3" key="1">
    <citation type="journal article" date="2015" name="Sci. Rep.">
        <title>Genome of the facultative scuticociliatosis pathogen Pseudocohnilembus persalinus provides insight into its virulence through horizontal gene transfer.</title>
        <authorList>
            <person name="Xiong J."/>
            <person name="Wang G."/>
            <person name="Cheng J."/>
            <person name="Tian M."/>
            <person name="Pan X."/>
            <person name="Warren A."/>
            <person name="Jiang C."/>
            <person name="Yuan D."/>
            <person name="Miao W."/>
        </authorList>
    </citation>
    <scope>NUCLEOTIDE SEQUENCE [LARGE SCALE GENOMIC DNA]</scope>
    <source>
        <strain evidence="2">36N120E</strain>
    </source>
</reference>
<keyword evidence="1" id="KW-1133">Transmembrane helix</keyword>
<dbReference type="OrthoDB" id="309010at2759"/>
<keyword evidence="3" id="KW-1185">Reference proteome</keyword>
<keyword evidence="1" id="KW-0812">Transmembrane</keyword>
<dbReference type="EMBL" id="LDAU01000110">
    <property type="protein sequence ID" value="KRX05216.1"/>
    <property type="molecule type" value="Genomic_DNA"/>
</dbReference>
<gene>
    <name evidence="2" type="ORF">PPERSA_06850</name>
</gene>
<comment type="caution">
    <text evidence="2">The sequence shown here is derived from an EMBL/GenBank/DDBJ whole genome shotgun (WGS) entry which is preliminary data.</text>
</comment>
<dbReference type="Proteomes" id="UP000054937">
    <property type="component" value="Unassembled WGS sequence"/>
</dbReference>
<evidence type="ECO:0008006" key="4">
    <source>
        <dbReference type="Google" id="ProtNLM"/>
    </source>
</evidence>